<organism evidence="2 3">
    <name type="scientific">Cercophora scortea</name>
    <dbReference type="NCBI Taxonomy" id="314031"/>
    <lineage>
        <taxon>Eukaryota</taxon>
        <taxon>Fungi</taxon>
        <taxon>Dikarya</taxon>
        <taxon>Ascomycota</taxon>
        <taxon>Pezizomycotina</taxon>
        <taxon>Sordariomycetes</taxon>
        <taxon>Sordariomycetidae</taxon>
        <taxon>Sordariales</taxon>
        <taxon>Lasiosphaeriaceae</taxon>
        <taxon>Cercophora</taxon>
    </lineage>
</organism>
<sequence length="143" mass="15784">MSSSIAIPAPPPSSSLDYNHRRQSKAAASSSSSSSYSSSPSTPSPSSKTPSRAAEKQKMLHSRRPSLLSPALSKEECTTINVADEDGPPRLISYLTSSQGFVWNPEMFLPPYVDYDFVPLEHRREPVHEILLSDEEIRKILPQ</sequence>
<reference evidence="2" key="1">
    <citation type="journal article" date="2023" name="Mol. Phylogenet. Evol.">
        <title>Genome-scale phylogeny and comparative genomics of the fungal order Sordariales.</title>
        <authorList>
            <person name="Hensen N."/>
            <person name="Bonometti L."/>
            <person name="Westerberg I."/>
            <person name="Brannstrom I.O."/>
            <person name="Guillou S."/>
            <person name="Cros-Aarteil S."/>
            <person name="Calhoun S."/>
            <person name="Haridas S."/>
            <person name="Kuo A."/>
            <person name="Mondo S."/>
            <person name="Pangilinan J."/>
            <person name="Riley R."/>
            <person name="LaButti K."/>
            <person name="Andreopoulos B."/>
            <person name="Lipzen A."/>
            <person name="Chen C."/>
            <person name="Yan M."/>
            <person name="Daum C."/>
            <person name="Ng V."/>
            <person name="Clum A."/>
            <person name="Steindorff A."/>
            <person name="Ohm R.A."/>
            <person name="Martin F."/>
            <person name="Silar P."/>
            <person name="Natvig D.O."/>
            <person name="Lalanne C."/>
            <person name="Gautier V."/>
            <person name="Ament-Velasquez S.L."/>
            <person name="Kruys A."/>
            <person name="Hutchinson M.I."/>
            <person name="Powell A.J."/>
            <person name="Barry K."/>
            <person name="Miller A.N."/>
            <person name="Grigoriev I.V."/>
            <person name="Debuchy R."/>
            <person name="Gladieux P."/>
            <person name="Hiltunen Thoren M."/>
            <person name="Johannesson H."/>
        </authorList>
    </citation>
    <scope>NUCLEOTIDE SEQUENCE</scope>
    <source>
        <strain evidence="2">SMH4131-1</strain>
    </source>
</reference>
<dbReference type="AlphaFoldDB" id="A0AAE0I3Q9"/>
<dbReference type="EMBL" id="JAUEPO010000007">
    <property type="protein sequence ID" value="KAK3317830.1"/>
    <property type="molecule type" value="Genomic_DNA"/>
</dbReference>
<evidence type="ECO:0000313" key="3">
    <source>
        <dbReference type="Proteomes" id="UP001286456"/>
    </source>
</evidence>
<evidence type="ECO:0000256" key="1">
    <source>
        <dbReference type="SAM" id="MobiDB-lite"/>
    </source>
</evidence>
<name>A0AAE0I3Q9_9PEZI</name>
<accession>A0AAE0I3Q9</accession>
<comment type="caution">
    <text evidence="2">The sequence shown here is derived from an EMBL/GenBank/DDBJ whole genome shotgun (WGS) entry which is preliminary data.</text>
</comment>
<gene>
    <name evidence="2" type="ORF">B0T19DRAFT_298941</name>
</gene>
<feature type="compositionally biased region" description="Low complexity" evidence="1">
    <location>
        <begin position="25"/>
        <end position="51"/>
    </location>
</feature>
<proteinExistence type="predicted"/>
<reference evidence="2" key="2">
    <citation type="submission" date="2023-06" db="EMBL/GenBank/DDBJ databases">
        <authorList>
            <consortium name="Lawrence Berkeley National Laboratory"/>
            <person name="Haridas S."/>
            <person name="Hensen N."/>
            <person name="Bonometti L."/>
            <person name="Westerberg I."/>
            <person name="Brannstrom I.O."/>
            <person name="Guillou S."/>
            <person name="Cros-Aarteil S."/>
            <person name="Calhoun S."/>
            <person name="Kuo A."/>
            <person name="Mondo S."/>
            <person name="Pangilinan J."/>
            <person name="Riley R."/>
            <person name="Labutti K."/>
            <person name="Andreopoulos B."/>
            <person name="Lipzen A."/>
            <person name="Chen C."/>
            <person name="Yanf M."/>
            <person name="Daum C."/>
            <person name="Ng V."/>
            <person name="Clum A."/>
            <person name="Steindorff A."/>
            <person name="Ohm R."/>
            <person name="Martin F."/>
            <person name="Silar P."/>
            <person name="Natvig D."/>
            <person name="Lalanne C."/>
            <person name="Gautier V."/>
            <person name="Ament-Velasquez S.L."/>
            <person name="Kruys A."/>
            <person name="Hutchinson M.I."/>
            <person name="Powell A.J."/>
            <person name="Barry K."/>
            <person name="Miller A.N."/>
            <person name="Grigoriev I.V."/>
            <person name="Debuchy R."/>
            <person name="Gladieux P."/>
            <person name="Thoren M.H."/>
            <person name="Johannesson H."/>
        </authorList>
    </citation>
    <scope>NUCLEOTIDE SEQUENCE</scope>
    <source>
        <strain evidence="2">SMH4131-1</strain>
    </source>
</reference>
<feature type="region of interest" description="Disordered" evidence="1">
    <location>
        <begin position="1"/>
        <end position="75"/>
    </location>
</feature>
<keyword evidence="3" id="KW-1185">Reference proteome</keyword>
<dbReference type="Proteomes" id="UP001286456">
    <property type="component" value="Unassembled WGS sequence"/>
</dbReference>
<evidence type="ECO:0000313" key="2">
    <source>
        <dbReference type="EMBL" id="KAK3317830.1"/>
    </source>
</evidence>
<protein>
    <submittedName>
        <fullName evidence="2">Uncharacterized protein</fullName>
    </submittedName>
</protein>